<evidence type="ECO:0000313" key="1">
    <source>
        <dbReference type="Proteomes" id="UP000095286"/>
    </source>
</evidence>
<proteinExistence type="predicted"/>
<evidence type="ECO:0000313" key="2">
    <source>
        <dbReference type="WBParaSite" id="RSKR_0000836850.1"/>
    </source>
</evidence>
<reference evidence="2" key="1">
    <citation type="submission" date="2016-11" db="UniProtKB">
        <authorList>
            <consortium name="WormBaseParasite"/>
        </authorList>
    </citation>
    <scope>IDENTIFICATION</scope>
    <source>
        <strain evidence="2">KR3021</strain>
    </source>
</reference>
<sequence>MKLSGKISVHNFIVLILILSTFLIDNGADGCFLNSCPYRRYGRNLKCGSCTGTSDGICVSETICCGDKSCVYDSDCMTKQTCPLRFCEINDHLGFCISPLMCCNDGK</sequence>
<dbReference type="Proteomes" id="UP000095286">
    <property type="component" value="Unplaced"/>
</dbReference>
<protein>
    <submittedName>
        <fullName evidence="2">GRANULINS domain-containing protein</fullName>
    </submittedName>
</protein>
<dbReference type="WBParaSite" id="RSKR_0000836850.1">
    <property type="protein sequence ID" value="RSKR_0000836850.1"/>
    <property type="gene ID" value="RSKR_0000836850"/>
</dbReference>
<accession>A0AC35U7K2</accession>
<name>A0AC35U7K2_9BILA</name>
<organism evidence="1 2">
    <name type="scientific">Rhabditophanes sp. KR3021</name>
    <dbReference type="NCBI Taxonomy" id="114890"/>
    <lineage>
        <taxon>Eukaryota</taxon>
        <taxon>Metazoa</taxon>
        <taxon>Ecdysozoa</taxon>
        <taxon>Nematoda</taxon>
        <taxon>Chromadorea</taxon>
        <taxon>Rhabditida</taxon>
        <taxon>Tylenchina</taxon>
        <taxon>Panagrolaimomorpha</taxon>
        <taxon>Strongyloidoidea</taxon>
        <taxon>Alloionematidae</taxon>
        <taxon>Rhabditophanes</taxon>
    </lineage>
</organism>